<organism evidence="6 7">
    <name type="scientific">Bosea vaviloviae</name>
    <dbReference type="NCBI Taxonomy" id="1526658"/>
    <lineage>
        <taxon>Bacteria</taxon>
        <taxon>Pseudomonadati</taxon>
        <taxon>Pseudomonadota</taxon>
        <taxon>Alphaproteobacteria</taxon>
        <taxon>Hyphomicrobiales</taxon>
        <taxon>Boseaceae</taxon>
        <taxon>Bosea</taxon>
    </lineage>
</organism>
<dbReference type="Gene3D" id="1.10.357.10">
    <property type="entry name" value="Tetracycline Repressor, domain 2"/>
    <property type="match status" value="1"/>
</dbReference>
<dbReference type="GO" id="GO:0000976">
    <property type="term" value="F:transcription cis-regulatory region binding"/>
    <property type="evidence" value="ECO:0007669"/>
    <property type="project" value="TreeGrafter"/>
</dbReference>
<dbReference type="InterPro" id="IPR009057">
    <property type="entry name" value="Homeodomain-like_sf"/>
</dbReference>
<evidence type="ECO:0000256" key="1">
    <source>
        <dbReference type="ARBA" id="ARBA00023015"/>
    </source>
</evidence>
<dbReference type="OrthoDB" id="2356263at2"/>
<dbReference type="Pfam" id="PF00440">
    <property type="entry name" value="TetR_N"/>
    <property type="match status" value="1"/>
</dbReference>
<dbReference type="PANTHER" id="PTHR30055">
    <property type="entry name" value="HTH-TYPE TRANSCRIPTIONAL REGULATOR RUTR"/>
    <property type="match status" value="1"/>
</dbReference>
<dbReference type="SUPFAM" id="SSF48498">
    <property type="entry name" value="Tetracyclin repressor-like, C-terminal domain"/>
    <property type="match status" value="1"/>
</dbReference>
<dbReference type="STRING" id="1526658.BHK69_24220"/>
<evidence type="ECO:0000256" key="4">
    <source>
        <dbReference type="PROSITE-ProRule" id="PRU00335"/>
    </source>
</evidence>
<dbReference type="InterPro" id="IPR050109">
    <property type="entry name" value="HTH-type_TetR-like_transc_reg"/>
</dbReference>
<dbReference type="InterPro" id="IPR001647">
    <property type="entry name" value="HTH_TetR"/>
</dbReference>
<dbReference type="PROSITE" id="PS50977">
    <property type="entry name" value="HTH_TETR_2"/>
    <property type="match status" value="1"/>
</dbReference>
<feature type="DNA-binding region" description="H-T-H motif" evidence="4">
    <location>
        <begin position="32"/>
        <end position="51"/>
    </location>
</feature>
<dbReference type="InterPro" id="IPR015292">
    <property type="entry name" value="Tscrpt_reg_YbiH_C"/>
</dbReference>
<sequence length="220" mass="23041">MKVASGNDQGAREALMRAGLDLFGRHGFDASSIRQIAQAAGVNSAGIAYHFGGKDGLRQACAAAIVATMKEQVFGAAATVPPLEGLSPEAAAELLVAVVSRVTAFAARAPESETIARFVVREMMEPTSAFETLYEGLVGPVHGRLCTLWAVATGLEAEAQATKLAVFAMVGQVLYFRLARPAVMRRMGWSDIGEAESEAIASVIRANVRASIAAMSEGQS</sequence>
<dbReference type="AlphaFoldDB" id="A0A1D7U720"/>
<protein>
    <recommendedName>
        <fullName evidence="5">HTH tetR-type domain-containing protein</fullName>
    </recommendedName>
</protein>
<dbReference type="InterPro" id="IPR036271">
    <property type="entry name" value="Tet_transcr_reg_TetR-rel_C_sf"/>
</dbReference>
<feature type="domain" description="HTH tetR-type" evidence="5">
    <location>
        <begin position="9"/>
        <end position="69"/>
    </location>
</feature>
<keyword evidence="7" id="KW-1185">Reference proteome</keyword>
<dbReference type="Pfam" id="PF09209">
    <property type="entry name" value="CecR_C"/>
    <property type="match status" value="1"/>
</dbReference>
<evidence type="ECO:0000313" key="7">
    <source>
        <dbReference type="Proteomes" id="UP000094969"/>
    </source>
</evidence>
<evidence type="ECO:0000313" key="6">
    <source>
        <dbReference type="EMBL" id="AOO83134.1"/>
    </source>
</evidence>
<dbReference type="PRINTS" id="PR00455">
    <property type="entry name" value="HTHTETR"/>
</dbReference>
<reference evidence="6 7" key="1">
    <citation type="journal article" date="2015" name="Antonie Van Leeuwenhoek">
        <title>Bosea vaviloviae sp. nov., a new species of slow-growing rhizobia isolated from nodules of the relict species Vavilovia formosa (Stev.) Fed.</title>
        <authorList>
            <person name="Safronova V.I."/>
            <person name="Kuznetsova I.G."/>
            <person name="Sazanova A.L."/>
            <person name="Kimeklis A.K."/>
            <person name="Belimov A.A."/>
            <person name="Andronov E.E."/>
            <person name="Pinaev A.G."/>
            <person name="Chizhevskaya E.P."/>
            <person name="Pukhaev A.R."/>
            <person name="Popov K.P."/>
            <person name="Willems A."/>
            <person name="Tikhonovich I.A."/>
        </authorList>
    </citation>
    <scope>NUCLEOTIDE SEQUENCE [LARGE SCALE GENOMIC DNA]</scope>
    <source>
        <strain evidence="6 7">Vaf18</strain>
    </source>
</reference>
<keyword evidence="2 4" id="KW-0238">DNA-binding</keyword>
<dbReference type="Proteomes" id="UP000094969">
    <property type="component" value="Chromosome"/>
</dbReference>
<evidence type="ECO:0000256" key="3">
    <source>
        <dbReference type="ARBA" id="ARBA00023163"/>
    </source>
</evidence>
<dbReference type="SUPFAM" id="SSF46689">
    <property type="entry name" value="Homeodomain-like"/>
    <property type="match status" value="1"/>
</dbReference>
<dbReference type="EMBL" id="CP017147">
    <property type="protein sequence ID" value="AOO83134.1"/>
    <property type="molecule type" value="Genomic_DNA"/>
</dbReference>
<keyword evidence="3" id="KW-0804">Transcription</keyword>
<dbReference type="RefSeq" id="WP_069692335.1">
    <property type="nucleotide sequence ID" value="NZ_CP017147.1"/>
</dbReference>
<keyword evidence="1" id="KW-0805">Transcription regulation</keyword>
<dbReference type="GO" id="GO:0003700">
    <property type="term" value="F:DNA-binding transcription factor activity"/>
    <property type="evidence" value="ECO:0007669"/>
    <property type="project" value="TreeGrafter"/>
</dbReference>
<evidence type="ECO:0000259" key="5">
    <source>
        <dbReference type="PROSITE" id="PS50977"/>
    </source>
</evidence>
<dbReference type="Gene3D" id="1.10.10.60">
    <property type="entry name" value="Homeodomain-like"/>
    <property type="match status" value="1"/>
</dbReference>
<dbReference type="PANTHER" id="PTHR30055:SF234">
    <property type="entry name" value="HTH-TYPE TRANSCRIPTIONAL REGULATOR BETI"/>
    <property type="match status" value="1"/>
</dbReference>
<dbReference type="KEGG" id="bvv:BHK69_24220"/>
<proteinExistence type="predicted"/>
<gene>
    <name evidence="6" type="ORF">BHK69_24220</name>
</gene>
<name>A0A1D7U720_9HYPH</name>
<accession>A0A1D7U720</accession>
<evidence type="ECO:0000256" key="2">
    <source>
        <dbReference type="ARBA" id="ARBA00023125"/>
    </source>
</evidence>